<proteinExistence type="predicted"/>
<dbReference type="Gene3D" id="1.10.443.10">
    <property type="entry name" value="Intergrase catalytic core"/>
    <property type="match status" value="1"/>
</dbReference>
<dbReference type="AlphaFoldDB" id="A0AAP5MA15"/>
<dbReference type="InterPro" id="IPR011010">
    <property type="entry name" value="DNA_brk_join_enz"/>
</dbReference>
<dbReference type="GO" id="GO:0003677">
    <property type="term" value="F:DNA binding"/>
    <property type="evidence" value="ECO:0007669"/>
    <property type="project" value="InterPro"/>
</dbReference>
<dbReference type="InterPro" id="IPR050090">
    <property type="entry name" value="Tyrosine_recombinase_XerCD"/>
</dbReference>
<dbReference type="InterPro" id="IPR013762">
    <property type="entry name" value="Integrase-like_cat_sf"/>
</dbReference>
<dbReference type="SUPFAM" id="SSF56349">
    <property type="entry name" value="DNA breaking-rejoining enzymes"/>
    <property type="match status" value="1"/>
</dbReference>
<evidence type="ECO:0000256" key="1">
    <source>
        <dbReference type="ARBA" id="ARBA00023172"/>
    </source>
</evidence>
<feature type="domain" description="Tyr recombinase" evidence="2">
    <location>
        <begin position="124"/>
        <end position="309"/>
    </location>
</feature>
<sequence>MSNQTVTSLVLQQPPALTEHPALVYLSGLAPGSVATMKQALNLIAHTLTDGKADYLTFNWAALRYKHTAALRAALIQNYEPATVNKMLCALRRVLKEALLLELISPTDYTRAININSIKATKELRGRALTQDEINSLMKVCVSDRTNGGYRDAALIAILRCAGLRRAEVVNLNLVDFHPLADGELKIIAAKGRVDRTVYIPPSAISIVNNWIEARTNVPGPLLCKVNKAGKVVLQKLSPQAVLFILHKRGTEAGIPSFSAHDLRRTFISELLDAGVDIVTVQKLAGHANAQSVSLYDRRGESAKKQAVKALDIFEPEAIQTA</sequence>
<dbReference type="PROSITE" id="PS51898">
    <property type="entry name" value="TYR_RECOMBINASE"/>
    <property type="match status" value="1"/>
</dbReference>
<dbReference type="InterPro" id="IPR002104">
    <property type="entry name" value="Integrase_catalytic"/>
</dbReference>
<gene>
    <name evidence="3" type="ORF">G7B40_024770</name>
</gene>
<dbReference type="RefSeq" id="WP_208351356.1">
    <property type="nucleotide sequence ID" value="NZ_JAALHA020000014.1"/>
</dbReference>
<dbReference type="Proteomes" id="UP000667802">
    <property type="component" value="Unassembled WGS sequence"/>
</dbReference>
<protein>
    <submittedName>
        <fullName evidence="3">Tyrosine-type recombinase/integrase</fullName>
    </submittedName>
</protein>
<dbReference type="GO" id="GO:0006310">
    <property type="term" value="P:DNA recombination"/>
    <property type="evidence" value="ECO:0007669"/>
    <property type="project" value="UniProtKB-KW"/>
</dbReference>
<dbReference type="EMBL" id="JAALHA020000014">
    <property type="protein sequence ID" value="MDR9897755.1"/>
    <property type="molecule type" value="Genomic_DNA"/>
</dbReference>
<dbReference type="PANTHER" id="PTHR30349">
    <property type="entry name" value="PHAGE INTEGRASE-RELATED"/>
    <property type="match status" value="1"/>
</dbReference>
<dbReference type="GO" id="GO:0015074">
    <property type="term" value="P:DNA integration"/>
    <property type="evidence" value="ECO:0007669"/>
    <property type="project" value="InterPro"/>
</dbReference>
<keyword evidence="1" id="KW-0233">DNA recombination</keyword>
<evidence type="ECO:0000259" key="2">
    <source>
        <dbReference type="PROSITE" id="PS51898"/>
    </source>
</evidence>
<organism evidence="3 4">
    <name type="scientific">Aetokthonos hydrillicola Thurmond2011</name>
    <dbReference type="NCBI Taxonomy" id="2712845"/>
    <lineage>
        <taxon>Bacteria</taxon>
        <taxon>Bacillati</taxon>
        <taxon>Cyanobacteriota</taxon>
        <taxon>Cyanophyceae</taxon>
        <taxon>Nostocales</taxon>
        <taxon>Hapalosiphonaceae</taxon>
        <taxon>Aetokthonos</taxon>
    </lineage>
</organism>
<evidence type="ECO:0000313" key="4">
    <source>
        <dbReference type="Proteomes" id="UP000667802"/>
    </source>
</evidence>
<reference evidence="4" key="1">
    <citation type="journal article" date="2021" name="Science">
        <title>Hunting the eagle killer: A cyanobacterial neurotoxin causes vacuolar myelinopathy.</title>
        <authorList>
            <person name="Breinlinger S."/>
            <person name="Phillips T.J."/>
            <person name="Haram B.N."/>
            <person name="Mares J."/>
            <person name="Martinez Yerena J.A."/>
            <person name="Hrouzek P."/>
            <person name="Sobotka R."/>
            <person name="Henderson W.M."/>
            <person name="Schmieder P."/>
            <person name="Williams S.M."/>
            <person name="Lauderdale J.D."/>
            <person name="Wilde H.D."/>
            <person name="Gerrin W."/>
            <person name="Kust A."/>
            <person name="Washington J.W."/>
            <person name="Wagner C."/>
            <person name="Geier B."/>
            <person name="Liebeke M."/>
            <person name="Enke H."/>
            <person name="Niedermeyer T.H.J."/>
            <person name="Wilde S.B."/>
        </authorList>
    </citation>
    <scope>NUCLEOTIDE SEQUENCE [LARGE SCALE GENOMIC DNA]</scope>
    <source>
        <strain evidence="4">Thurmond2011</strain>
    </source>
</reference>
<accession>A0AAP5MA15</accession>
<evidence type="ECO:0000313" key="3">
    <source>
        <dbReference type="EMBL" id="MDR9897755.1"/>
    </source>
</evidence>
<comment type="caution">
    <text evidence="3">The sequence shown here is derived from an EMBL/GenBank/DDBJ whole genome shotgun (WGS) entry which is preliminary data.</text>
</comment>
<keyword evidence="4" id="KW-1185">Reference proteome</keyword>
<name>A0AAP5MA15_9CYAN</name>
<dbReference type="Pfam" id="PF00589">
    <property type="entry name" value="Phage_integrase"/>
    <property type="match status" value="1"/>
</dbReference>
<dbReference type="PANTHER" id="PTHR30349:SF81">
    <property type="entry name" value="TYROSINE RECOMBINASE XERC"/>
    <property type="match status" value="1"/>
</dbReference>